<comment type="caution">
    <text evidence="2">The sequence shown here is derived from an EMBL/GenBank/DDBJ whole genome shotgun (WGS) entry which is preliminary data.</text>
</comment>
<feature type="transmembrane region" description="Helical" evidence="1">
    <location>
        <begin position="7"/>
        <end position="32"/>
    </location>
</feature>
<feature type="transmembrane region" description="Helical" evidence="1">
    <location>
        <begin position="256"/>
        <end position="281"/>
    </location>
</feature>
<dbReference type="AlphaFoldDB" id="A0A9P9WVB3"/>
<reference evidence="2" key="1">
    <citation type="submission" date="2021-03" db="EMBL/GenBank/DDBJ databases">
        <title>Revisited historic fungal species revealed as producer of novel bioactive compounds through whole genome sequencing and comparative genomics.</title>
        <authorList>
            <person name="Vignolle G.A."/>
            <person name="Hochenegger N."/>
            <person name="Mach R.L."/>
            <person name="Mach-Aigner A.R."/>
            <person name="Javad Rahimi M."/>
            <person name="Salim K.A."/>
            <person name="Chan C.M."/>
            <person name="Lim L.B.L."/>
            <person name="Cai F."/>
            <person name="Druzhinina I.S."/>
            <person name="U'Ren J.M."/>
            <person name="Derntl C."/>
        </authorList>
    </citation>
    <scope>NUCLEOTIDE SEQUENCE</scope>
    <source>
        <strain evidence="2">TUCIM 5799</strain>
    </source>
</reference>
<dbReference type="OrthoDB" id="4480814at2759"/>
<feature type="transmembrane region" description="Helical" evidence="1">
    <location>
        <begin position="181"/>
        <end position="202"/>
    </location>
</feature>
<keyword evidence="1" id="KW-0472">Membrane</keyword>
<keyword evidence="3" id="KW-1185">Reference proteome</keyword>
<gene>
    <name evidence="2" type="ORF">JX265_001531</name>
</gene>
<name>A0A9P9WVB3_9PEZI</name>
<accession>A0A9P9WVB3</accession>
<evidence type="ECO:0000313" key="2">
    <source>
        <dbReference type="EMBL" id="KAI1879910.1"/>
    </source>
</evidence>
<keyword evidence="1" id="KW-1133">Transmembrane helix</keyword>
<feature type="transmembrane region" description="Helical" evidence="1">
    <location>
        <begin position="209"/>
        <end position="236"/>
    </location>
</feature>
<dbReference type="Proteomes" id="UP000829685">
    <property type="component" value="Unassembled WGS sequence"/>
</dbReference>
<dbReference type="GO" id="GO:0005886">
    <property type="term" value="C:plasma membrane"/>
    <property type="evidence" value="ECO:0007669"/>
    <property type="project" value="InterPro"/>
</dbReference>
<dbReference type="InterPro" id="IPR009571">
    <property type="entry name" value="SUR7/Rim9-like_fungi"/>
</dbReference>
<organism evidence="2 3">
    <name type="scientific">Neoarthrinium moseri</name>
    <dbReference type="NCBI Taxonomy" id="1658444"/>
    <lineage>
        <taxon>Eukaryota</taxon>
        <taxon>Fungi</taxon>
        <taxon>Dikarya</taxon>
        <taxon>Ascomycota</taxon>
        <taxon>Pezizomycotina</taxon>
        <taxon>Sordariomycetes</taxon>
        <taxon>Xylariomycetidae</taxon>
        <taxon>Amphisphaeriales</taxon>
        <taxon>Apiosporaceae</taxon>
        <taxon>Neoarthrinium</taxon>
    </lineage>
</organism>
<dbReference type="Pfam" id="PF06687">
    <property type="entry name" value="SUR7"/>
    <property type="match status" value="1"/>
</dbReference>
<dbReference type="Gene3D" id="1.20.140.150">
    <property type="match status" value="1"/>
</dbReference>
<dbReference type="PANTHER" id="PTHR28019">
    <property type="entry name" value="CELL MEMBRANE PROTEIN YLR413W-RELATED"/>
    <property type="match status" value="1"/>
</dbReference>
<dbReference type="InterPro" id="IPR052413">
    <property type="entry name" value="SUR7_domain"/>
</dbReference>
<proteinExistence type="predicted"/>
<evidence type="ECO:0008006" key="4">
    <source>
        <dbReference type="Google" id="ProtNLM"/>
    </source>
</evidence>
<dbReference type="GO" id="GO:0031505">
    <property type="term" value="P:fungal-type cell wall organization"/>
    <property type="evidence" value="ECO:0007669"/>
    <property type="project" value="TreeGrafter"/>
</dbReference>
<dbReference type="EMBL" id="JAFIMR010000003">
    <property type="protein sequence ID" value="KAI1879910.1"/>
    <property type="molecule type" value="Genomic_DNA"/>
</dbReference>
<evidence type="ECO:0000313" key="3">
    <source>
        <dbReference type="Proteomes" id="UP000829685"/>
    </source>
</evidence>
<dbReference type="GO" id="GO:0051285">
    <property type="term" value="C:cell cortex of cell tip"/>
    <property type="evidence" value="ECO:0007669"/>
    <property type="project" value="TreeGrafter"/>
</dbReference>
<evidence type="ECO:0000256" key="1">
    <source>
        <dbReference type="SAM" id="Phobius"/>
    </source>
</evidence>
<dbReference type="PANTHER" id="PTHR28019:SF3">
    <property type="entry name" value="INTEGRAL MEMBRANE PROTEIN (AFU_ORTHOLOGUE AFUA_6G07470)"/>
    <property type="match status" value="1"/>
</dbReference>
<sequence length="344" mass="36443">MGNVGRFVCVALPFILTAASIICMLIVGLVGVTSNPSLYIFRVNTTGLSIDSSDLGSLTKLVTRDFDLGDVSSLASRTDAIRATGTSDVASAISSAASGITITAADLALKDLYDVNLWGFCSTDQDGNRACTKAKFDWASTELNESTYTSIASTTGQNVTLPDSITTSLKAFKTITKWTEVVYVIAMVALGVELFGGLFTYCSRAISCITYLISGVATVAVIAAAAMITAMASVVVGAVEASAKAYGVTASMNTSYLAAVWLGAAFAVGASLFWLFSACCCKREKHARRSRDDEKPFIPNGSYAPIHDNRHSAQSYGYNQQAYAAPRSNARTDLAYEPYSHSRV</sequence>
<protein>
    <recommendedName>
        <fullName evidence="4">SUR7 protein</fullName>
    </recommendedName>
</protein>
<keyword evidence="1" id="KW-0812">Transmembrane</keyword>